<feature type="domain" description="Putative restriction endonuclease" evidence="1">
    <location>
        <begin position="3"/>
        <end position="167"/>
    </location>
</feature>
<keyword evidence="2" id="KW-0378">Hydrolase</keyword>
<dbReference type="InterPro" id="IPR012296">
    <property type="entry name" value="Nuclease_put_TT1808"/>
</dbReference>
<dbReference type="EMBL" id="QYBB01000020">
    <property type="protein sequence ID" value="RYC30884.1"/>
    <property type="molecule type" value="Genomic_DNA"/>
</dbReference>
<accession>A0A4V1RUE6</accession>
<dbReference type="GO" id="GO:0004519">
    <property type="term" value="F:endonuclease activity"/>
    <property type="evidence" value="ECO:0007669"/>
    <property type="project" value="UniProtKB-KW"/>
</dbReference>
<keyword evidence="3" id="KW-1185">Reference proteome</keyword>
<evidence type="ECO:0000313" key="3">
    <source>
        <dbReference type="Proteomes" id="UP000290759"/>
    </source>
</evidence>
<dbReference type="CDD" id="cd06260">
    <property type="entry name" value="DUF820-like"/>
    <property type="match status" value="1"/>
</dbReference>
<dbReference type="PANTHER" id="PTHR36558">
    <property type="entry name" value="GLR1098 PROTEIN"/>
    <property type="match status" value="1"/>
</dbReference>
<dbReference type="InterPro" id="IPR011335">
    <property type="entry name" value="Restrct_endonuc-II-like"/>
</dbReference>
<evidence type="ECO:0000313" key="2">
    <source>
        <dbReference type="EMBL" id="RYC30884.1"/>
    </source>
</evidence>
<dbReference type="AlphaFoldDB" id="A0A4V1RUE6"/>
<dbReference type="Pfam" id="PF05685">
    <property type="entry name" value="Uma2"/>
    <property type="match status" value="1"/>
</dbReference>
<gene>
    <name evidence="2" type="ORF">D3273_16805</name>
</gene>
<dbReference type="OrthoDB" id="8452919at2"/>
<proteinExistence type="predicted"/>
<keyword evidence="2" id="KW-0255">Endonuclease</keyword>
<organism evidence="2 3">
    <name type="scientific">Lichenibacterium minor</name>
    <dbReference type="NCBI Taxonomy" id="2316528"/>
    <lineage>
        <taxon>Bacteria</taxon>
        <taxon>Pseudomonadati</taxon>
        <taxon>Pseudomonadota</taxon>
        <taxon>Alphaproteobacteria</taxon>
        <taxon>Hyphomicrobiales</taxon>
        <taxon>Lichenihabitantaceae</taxon>
        <taxon>Lichenibacterium</taxon>
    </lineage>
</organism>
<dbReference type="Gene3D" id="3.90.1570.10">
    <property type="entry name" value="tt1808, chain A"/>
    <property type="match status" value="1"/>
</dbReference>
<keyword evidence="2" id="KW-0540">Nuclease</keyword>
<dbReference type="SUPFAM" id="SSF52980">
    <property type="entry name" value="Restriction endonuclease-like"/>
    <property type="match status" value="1"/>
</dbReference>
<dbReference type="PANTHER" id="PTHR36558:SF1">
    <property type="entry name" value="RESTRICTION ENDONUCLEASE DOMAIN-CONTAINING PROTEIN-RELATED"/>
    <property type="match status" value="1"/>
</dbReference>
<protein>
    <submittedName>
        <fullName evidence="2">Uma2 family endonuclease</fullName>
    </submittedName>
</protein>
<reference evidence="2 3" key="1">
    <citation type="submission" date="2018-12" db="EMBL/GenBank/DDBJ databases">
        <authorList>
            <person name="Grouzdev D.S."/>
            <person name="Krutkina M.S."/>
        </authorList>
    </citation>
    <scope>NUCLEOTIDE SEQUENCE [LARGE SCALE GENOMIC DNA]</scope>
    <source>
        <strain evidence="2 3">RmlP026</strain>
    </source>
</reference>
<evidence type="ECO:0000259" key="1">
    <source>
        <dbReference type="Pfam" id="PF05685"/>
    </source>
</evidence>
<dbReference type="InterPro" id="IPR008538">
    <property type="entry name" value="Uma2"/>
</dbReference>
<name>A0A4V1RUE6_9HYPH</name>
<dbReference type="Proteomes" id="UP000290759">
    <property type="component" value="Unassembled WGS sequence"/>
</dbReference>
<sequence>MTVEEFLVWAENRPGRHELVDGRVCAMAPERAGHARAKIKAQRALEDAVARAGLPCEAMGDGMTVRVDAHTAYEPDALVYCGTRLQRNDIVVPAPMIVVEVLSPSTGFFDRHGKLSGYFAVPSVAHDLIIDIDRRLVIHHARDGDAIRTRLVPSGPLRLDPPGLELAVEDLLGPPST</sequence>
<comment type="caution">
    <text evidence="2">The sequence shown here is derived from an EMBL/GenBank/DDBJ whole genome shotgun (WGS) entry which is preliminary data.</text>
</comment>
<reference evidence="2 3" key="2">
    <citation type="submission" date="2019-02" db="EMBL/GenBank/DDBJ databases">
        <title>'Lichenibacterium ramalinii' gen. nov. sp. nov., 'Lichenibacterium minor' gen. nov. sp. nov.</title>
        <authorList>
            <person name="Pankratov T."/>
        </authorList>
    </citation>
    <scope>NUCLEOTIDE SEQUENCE [LARGE SCALE GENOMIC DNA]</scope>
    <source>
        <strain evidence="2 3">RmlP026</strain>
    </source>
</reference>